<protein>
    <submittedName>
        <fullName evidence="3">SagB family peptide dehydrogenase</fullName>
    </submittedName>
</protein>
<feature type="compositionally biased region" description="Basic and acidic residues" evidence="1">
    <location>
        <begin position="85"/>
        <end position="113"/>
    </location>
</feature>
<reference evidence="3 4" key="1">
    <citation type="submission" date="2024-09" db="EMBL/GenBank/DDBJ databases">
        <authorList>
            <person name="Sun Q."/>
            <person name="Mori K."/>
        </authorList>
    </citation>
    <scope>NUCLEOTIDE SEQUENCE [LARGE SCALE GENOMIC DNA]</scope>
    <source>
        <strain evidence="3 4">JCM 4362</strain>
    </source>
</reference>
<evidence type="ECO:0000259" key="2">
    <source>
        <dbReference type="Pfam" id="PF00881"/>
    </source>
</evidence>
<dbReference type="PANTHER" id="PTHR43745:SF2">
    <property type="entry name" value="NITROREDUCTASE MJ1384-RELATED"/>
    <property type="match status" value="1"/>
</dbReference>
<dbReference type="CDD" id="cd02142">
    <property type="entry name" value="McbC_SagB-like_oxidoreductase"/>
    <property type="match status" value="1"/>
</dbReference>
<dbReference type="InterPro" id="IPR029479">
    <property type="entry name" value="Nitroreductase"/>
</dbReference>
<name>A0ABV5PJF6_STRCM</name>
<dbReference type="RefSeq" id="WP_345220079.1">
    <property type="nucleotide sequence ID" value="NZ_BAAAXE010000010.1"/>
</dbReference>
<dbReference type="Gene3D" id="3.40.109.10">
    <property type="entry name" value="NADH Oxidase"/>
    <property type="match status" value="1"/>
</dbReference>
<keyword evidence="4" id="KW-1185">Reference proteome</keyword>
<evidence type="ECO:0000313" key="3">
    <source>
        <dbReference type="EMBL" id="MFB9523353.1"/>
    </source>
</evidence>
<dbReference type="InterPro" id="IPR052544">
    <property type="entry name" value="Bacteriocin_Proc_Enz"/>
</dbReference>
<dbReference type="Proteomes" id="UP001589718">
    <property type="component" value="Unassembled WGS sequence"/>
</dbReference>
<feature type="domain" description="Nitroreductase" evidence="2">
    <location>
        <begin position="205"/>
        <end position="364"/>
    </location>
</feature>
<accession>A0ABV5PJF6</accession>
<comment type="caution">
    <text evidence="3">The sequence shown here is derived from an EMBL/GenBank/DDBJ whole genome shotgun (WGS) entry which is preliminary data.</text>
</comment>
<dbReference type="NCBIfam" id="TIGR03605">
    <property type="entry name" value="antibiot_sagB"/>
    <property type="match status" value="1"/>
</dbReference>
<evidence type="ECO:0000256" key="1">
    <source>
        <dbReference type="SAM" id="MobiDB-lite"/>
    </source>
</evidence>
<dbReference type="PANTHER" id="PTHR43745">
    <property type="entry name" value="NITROREDUCTASE MJ1384-RELATED"/>
    <property type="match status" value="1"/>
</dbReference>
<gene>
    <name evidence="3" type="ORF">ACFFTU_25745</name>
</gene>
<dbReference type="SUPFAM" id="SSF55469">
    <property type="entry name" value="FMN-dependent nitroreductase-like"/>
    <property type="match status" value="1"/>
</dbReference>
<feature type="region of interest" description="Disordered" evidence="1">
    <location>
        <begin position="74"/>
        <end position="119"/>
    </location>
</feature>
<dbReference type="EMBL" id="JBHMCR010000017">
    <property type="protein sequence ID" value="MFB9523353.1"/>
    <property type="molecule type" value="Genomic_DNA"/>
</dbReference>
<proteinExistence type="predicted"/>
<feature type="region of interest" description="Disordered" evidence="1">
    <location>
        <begin position="1"/>
        <end position="25"/>
    </location>
</feature>
<feature type="region of interest" description="Disordered" evidence="1">
    <location>
        <begin position="161"/>
        <end position="184"/>
    </location>
</feature>
<organism evidence="3 4">
    <name type="scientific">Streptomyces cremeus</name>
    <dbReference type="NCBI Taxonomy" id="66881"/>
    <lineage>
        <taxon>Bacteria</taxon>
        <taxon>Bacillati</taxon>
        <taxon>Actinomycetota</taxon>
        <taxon>Actinomycetes</taxon>
        <taxon>Kitasatosporales</taxon>
        <taxon>Streptomycetaceae</taxon>
        <taxon>Streptomyces</taxon>
    </lineage>
</organism>
<sequence length="405" mass="43136">MKSREDVQQHPPATGPGHGTGQPVRYFRNPDVLLEWQDGAGPVLIDCRRWRKFAAGPRLLDLLNVLDRPLTAPEAHTKWNGTDGHAAEGESGGGHDDRREGGEGHDHNGDGRGDAGGAAVAATRRMLERLADVGLLRTSSRAAPPPLGLTPYDLAAHARAGQGTADGTGRGPAPSARLRHPGSGDSVLLAAEDRLSSGSLRDVLDRRRSLRGYAPSPLPLGLLGALLGRSARVRGRLGPAEYEQTQRPSPSGGGRHSIELYVLARDVEGLARGAYHYDPFEHVLHRLAPWDEEVAEVLRQAVTLPAYLDEPPPVGIYLASHAARTGWKYEGLALSLVYRDAGCLLQTLCLTATDLGLAACPTGTMRPTGPVKFLAPHQELLLHVGNLALGLPRPDAAPTPPQPLV</sequence>
<dbReference type="InterPro" id="IPR020051">
    <property type="entry name" value="SagB-type_dehydrogenase"/>
</dbReference>
<evidence type="ECO:0000313" key="4">
    <source>
        <dbReference type="Proteomes" id="UP001589718"/>
    </source>
</evidence>
<dbReference type="InterPro" id="IPR000415">
    <property type="entry name" value="Nitroreductase-like"/>
</dbReference>
<dbReference type="Pfam" id="PF00881">
    <property type="entry name" value="Nitroreductase"/>
    <property type="match status" value="1"/>
</dbReference>